<accession>A0ACB9QDC5</accession>
<reference evidence="2" key="1">
    <citation type="journal article" date="2023" name="Front. Plant Sci.">
        <title>Chromosomal-level genome assembly of Melastoma candidum provides insights into trichome evolution.</title>
        <authorList>
            <person name="Zhong Y."/>
            <person name="Wu W."/>
            <person name="Sun C."/>
            <person name="Zou P."/>
            <person name="Liu Y."/>
            <person name="Dai S."/>
            <person name="Zhou R."/>
        </authorList>
    </citation>
    <scope>NUCLEOTIDE SEQUENCE [LARGE SCALE GENOMIC DNA]</scope>
</reference>
<proteinExistence type="predicted"/>
<name>A0ACB9QDC5_9MYRT</name>
<sequence>MSVQPIGSQIAGFNKCIWKITNFTRLTEKRYCSGAFTVDTKRWKIVVYPKGSKNCPGYLSLYLEVADSENLPNGWTTSVDYSLTVVNQSTPNSSLKQEIRNLNFCASSLSWGYQKMITLEKIRNDGFLVNDTLIIEAIVEERRGDISTEMLDSHFSSLEQYISKVKDEPVRCLRSPSDAPRCPTLDEVEDAKRSLKECLSDLFKLNMKDRLAEALSTLSMAEVGLSASQASSVRAFWDRFGEFTSDFLSFEQDNSEFELQKLLKDQMFSKMKKCHEEHIEFKKLSKQIAEEEEECKRKMEELSEIKEKLESDWEVLMAESQEAKSKYAEHEKKAKDAEEKKRVAEERMSRSTTAWSSLKSEFNCYDLRSHDNISTAMTYTVQLLSSGFTRSGNSLVTRTILLSFYIVLILLFLYIYAPWRGGLASI</sequence>
<gene>
    <name evidence="1" type="ORF">MLD38_020173</name>
</gene>
<evidence type="ECO:0000313" key="2">
    <source>
        <dbReference type="Proteomes" id="UP001057402"/>
    </source>
</evidence>
<comment type="caution">
    <text evidence="1">The sequence shown here is derived from an EMBL/GenBank/DDBJ whole genome shotgun (WGS) entry which is preliminary data.</text>
</comment>
<dbReference type="EMBL" id="CM042885">
    <property type="protein sequence ID" value="KAI4364029.1"/>
    <property type="molecule type" value="Genomic_DNA"/>
</dbReference>
<dbReference type="Proteomes" id="UP001057402">
    <property type="component" value="Chromosome 6"/>
</dbReference>
<protein>
    <submittedName>
        <fullName evidence="1">Uncharacterized protein</fullName>
    </submittedName>
</protein>
<keyword evidence="2" id="KW-1185">Reference proteome</keyword>
<evidence type="ECO:0000313" key="1">
    <source>
        <dbReference type="EMBL" id="KAI4364029.1"/>
    </source>
</evidence>
<organism evidence="1 2">
    <name type="scientific">Melastoma candidum</name>
    <dbReference type="NCBI Taxonomy" id="119954"/>
    <lineage>
        <taxon>Eukaryota</taxon>
        <taxon>Viridiplantae</taxon>
        <taxon>Streptophyta</taxon>
        <taxon>Embryophyta</taxon>
        <taxon>Tracheophyta</taxon>
        <taxon>Spermatophyta</taxon>
        <taxon>Magnoliopsida</taxon>
        <taxon>eudicotyledons</taxon>
        <taxon>Gunneridae</taxon>
        <taxon>Pentapetalae</taxon>
        <taxon>rosids</taxon>
        <taxon>malvids</taxon>
        <taxon>Myrtales</taxon>
        <taxon>Melastomataceae</taxon>
        <taxon>Melastomatoideae</taxon>
        <taxon>Melastomateae</taxon>
        <taxon>Melastoma</taxon>
    </lineage>
</organism>